<evidence type="ECO:0000313" key="2">
    <source>
        <dbReference type="EMBL" id="MBB2496684.1"/>
    </source>
</evidence>
<dbReference type="RefSeq" id="WP_183090239.1">
    <property type="nucleotide sequence ID" value="NZ_JACJUD010000005.1"/>
</dbReference>
<dbReference type="AlphaFoldDB" id="A0A7W4LP03"/>
<evidence type="ECO:0000259" key="1">
    <source>
        <dbReference type="Pfam" id="PF10400"/>
    </source>
</evidence>
<dbReference type="EMBL" id="JACJUD010000005">
    <property type="protein sequence ID" value="MBB2496684.1"/>
    <property type="molecule type" value="Genomic_DNA"/>
</dbReference>
<gene>
    <name evidence="2" type="ORF">H3H51_16800</name>
</gene>
<proteinExistence type="predicted"/>
<reference evidence="2 3" key="1">
    <citation type="submission" date="2020-08" db="EMBL/GenBank/DDBJ databases">
        <authorList>
            <person name="Kim C.M."/>
        </authorList>
    </citation>
    <scope>NUCLEOTIDE SEQUENCE [LARGE SCALE GENOMIC DNA]</scope>
    <source>
        <strain evidence="2 3">UL070</strain>
    </source>
</reference>
<comment type="caution">
    <text evidence="2">The sequence shown here is derived from an EMBL/GenBank/DDBJ whole genome shotgun (WGS) entry which is preliminary data.</text>
</comment>
<keyword evidence="3" id="KW-1185">Reference proteome</keyword>
<dbReference type="Gene3D" id="6.10.140.190">
    <property type="match status" value="1"/>
</dbReference>
<feature type="domain" description="Transcription regulator PadR C-terminal" evidence="1">
    <location>
        <begin position="1"/>
        <end position="24"/>
    </location>
</feature>
<accession>A0A7W4LP03</accession>
<sequence>MTLRCGILGEQAWLAWADEVALELKA</sequence>
<dbReference type="Proteomes" id="UP000542720">
    <property type="component" value="Unassembled WGS sequence"/>
</dbReference>
<organism evidence="2 3">
    <name type="scientific">Aquipseudomonas ullengensis</name>
    <dbReference type="NCBI Taxonomy" id="2759166"/>
    <lineage>
        <taxon>Bacteria</taxon>
        <taxon>Pseudomonadati</taxon>
        <taxon>Pseudomonadota</taxon>
        <taxon>Gammaproteobacteria</taxon>
        <taxon>Pseudomonadales</taxon>
        <taxon>Pseudomonadaceae</taxon>
        <taxon>Aquipseudomonas</taxon>
    </lineage>
</organism>
<name>A0A7W4LP03_9GAMM</name>
<protein>
    <recommendedName>
        <fullName evidence="1">Transcription regulator PadR C-terminal domain-containing protein</fullName>
    </recommendedName>
</protein>
<dbReference type="Pfam" id="PF10400">
    <property type="entry name" value="Vir_act_alpha_C"/>
    <property type="match status" value="1"/>
</dbReference>
<evidence type="ECO:0000313" key="3">
    <source>
        <dbReference type="Proteomes" id="UP000542720"/>
    </source>
</evidence>
<dbReference type="InterPro" id="IPR018309">
    <property type="entry name" value="Tscrpt_reg_PadR_C"/>
</dbReference>